<gene>
    <name evidence="2" type="ORF">LEL_04580</name>
</gene>
<dbReference type="AlphaFoldDB" id="A0A168HGZ6"/>
<feature type="compositionally biased region" description="Acidic residues" evidence="1">
    <location>
        <begin position="213"/>
        <end position="223"/>
    </location>
</feature>
<protein>
    <recommendedName>
        <fullName evidence="4">Mss4-like protein</fullName>
    </recommendedName>
</protein>
<evidence type="ECO:0000313" key="3">
    <source>
        <dbReference type="Proteomes" id="UP000076881"/>
    </source>
</evidence>
<dbReference type="Proteomes" id="UP000076881">
    <property type="component" value="Unassembled WGS sequence"/>
</dbReference>
<keyword evidence="3" id="KW-1185">Reference proteome</keyword>
<feature type="region of interest" description="Disordered" evidence="1">
    <location>
        <begin position="213"/>
        <end position="245"/>
    </location>
</feature>
<evidence type="ECO:0008006" key="4">
    <source>
        <dbReference type="Google" id="ProtNLM"/>
    </source>
</evidence>
<name>A0A168HGZ6_CORDF</name>
<accession>A0A168HGZ6</accession>
<dbReference type="OrthoDB" id="3907216at2759"/>
<evidence type="ECO:0000313" key="2">
    <source>
        <dbReference type="EMBL" id="OAA77757.1"/>
    </source>
</evidence>
<reference evidence="2 3" key="1">
    <citation type="journal article" date="2016" name="Genome Biol. Evol.">
        <title>Divergent and convergent evolution of fungal pathogenicity.</title>
        <authorList>
            <person name="Shang Y."/>
            <person name="Xiao G."/>
            <person name="Zheng P."/>
            <person name="Cen K."/>
            <person name="Zhan S."/>
            <person name="Wang C."/>
        </authorList>
    </citation>
    <scope>NUCLEOTIDE SEQUENCE [LARGE SCALE GENOMIC DNA]</scope>
    <source>
        <strain evidence="2 3">RCEF 1005</strain>
    </source>
</reference>
<proteinExistence type="predicted"/>
<dbReference type="EMBL" id="AZHF01000003">
    <property type="protein sequence ID" value="OAA77757.1"/>
    <property type="molecule type" value="Genomic_DNA"/>
</dbReference>
<comment type="caution">
    <text evidence="2">The sequence shown here is derived from an EMBL/GenBank/DDBJ whole genome shotgun (WGS) entry which is preliminary data.</text>
</comment>
<dbReference type="Gene3D" id="2.170.150.70">
    <property type="match status" value="1"/>
</dbReference>
<organism evidence="2 3">
    <name type="scientific">Akanthomyces lecanii RCEF 1005</name>
    <dbReference type="NCBI Taxonomy" id="1081108"/>
    <lineage>
        <taxon>Eukaryota</taxon>
        <taxon>Fungi</taxon>
        <taxon>Dikarya</taxon>
        <taxon>Ascomycota</taxon>
        <taxon>Pezizomycotina</taxon>
        <taxon>Sordariomycetes</taxon>
        <taxon>Hypocreomycetidae</taxon>
        <taxon>Hypocreales</taxon>
        <taxon>Cordycipitaceae</taxon>
        <taxon>Akanthomyces</taxon>
        <taxon>Cordyceps confragosa</taxon>
    </lineage>
</organism>
<evidence type="ECO:0000256" key="1">
    <source>
        <dbReference type="SAM" id="MobiDB-lite"/>
    </source>
</evidence>
<sequence length="245" mass="27835">MSSLRPLRGACQCGRNRYLIVVPEDAINDAQVLFNTESLHQASLATPLAAYIRVPLNWYKSATYAYCDDETHSTIRRSYTHPDQQDCKRYFCGYCGTQLSYWSESPAAEAEYIHLTLGSLVHEDLHDLEELGLIPDDTDSDEAAQDLDLEDVADDKQQEPTTVKTAVLRESFGVPWFEELVEGTRLGKFRRMHGGQRSQDGNVQLEWEIIEYADDGDDMEDVDMATPSSGKRKLDEREDNEVETQ</sequence>
<dbReference type="STRING" id="1081108.A0A168HGZ6"/>